<evidence type="ECO:0000313" key="3">
    <source>
        <dbReference type="EMBL" id="QNI31238.1"/>
    </source>
</evidence>
<name>A0A7G8BFB8_9BACT</name>
<dbReference type="PANTHER" id="PTHR21666">
    <property type="entry name" value="PEPTIDASE-RELATED"/>
    <property type="match status" value="1"/>
</dbReference>
<evidence type="ECO:0000256" key="1">
    <source>
        <dbReference type="SAM" id="SignalP"/>
    </source>
</evidence>
<feature type="chain" id="PRO_5028820293" evidence="1">
    <location>
        <begin position="21"/>
        <end position="296"/>
    </location>
</feature>
<sequence>MRLFCAFLMVIVSFWQPLRASALGDEIYKSVHWDPAQLASGSPCLLTVEFQSPPASFQGEWFGHQVSFFPSRSRTVWYALAGVDVETTAGTYKLTLHATMPDGKSVDATRDITIASAHYKQVELHVAENFVEPDAAALKRIAEDSEIKHQAFAKSAPEPLWRGGFLLPVQSPATDSFGTRRLFNGKLASIHRGMDFRAASGTAVHAANSGRVILARSLFYEGNCVVIDHGQQFMTIYMHLSKIKVSEGQNVHAYQLLGLSGSTGRATGPHLHFAVRWQSAYLDPAILFKMKLPPTP</sequence>
<dbReference type="SUPFAM" id="SSF51261">
    <property type="entry name" value="Duplicated hybrid motif"/>
    <property type="match status" value="1"/>
</dbReference>
<feature type="signal peptide" evidence="1">
    <location>
        <begin position="1"/>
        <end position="20"/>
    </location>
</feature>
<gene>
    <name evidence="3" type="ORF">H7849_19400</name>
</gene>
<protein>
    <submittedName>
        <fullName evidence="3">M23 family metallopeptidase</fullName>
    </submittedName>
</protein>
<accession>A0A7G8BFB8</accession>
<dbReference type="InterPro" id="IPR011055">
    <property type="entry name" value="Dup_hybrid_motif"/>
</dbReference>
<dbReference type="InterPro" id="IPR016047">
    <property type="entry name" value="M23ase_b-sheet_dom"/>
</dbReference>
<reference evidence="3 4" key="1">
    <citation type="submission" date="2020-08" db="EMBL/GenBank/DDBJ databases">
        <title>Edaphobacter telluris sp. nov. and Acidobacterium dinghuensis sp. nov., two acidobacteria isolated from forest soil.</title>
        <authorList>
            <person name="Fu J."/>
            <person name="Qiu L."/>
        </authorList>
    </citation>
    <scope>NUCLEOTIDE SEQUENCE [LARGE SCALE GENOMIC DNA]</scope>
    <source>
        <strain evidence="3">4Y35</strain>
    </source>
</reference>
<dbReference type="RefSeq" id="WP_186741713.1">
    <property type="nucleotide sequence ID" value="NZ_CP060394.1"/>
</dbReference>
<dbReference type="EMBL" id="CP060394">
    <property type="protein sequence ID" value="QNI31238.1"/>
    <property type="molecule type" value="Genomic_DNA"/>
</dbReference>
<dbReference type="AlphaFoldDB" id="A0A7G8BFB8"/>
<dbReference type="CDD" id="cd12797">
    <property type="entry name" value="M23_peptidase"/>
    <property type="match status" value="1"/>
</dbReference>
<evidence type="ECO:0000259" key="2">
    <source>
        <dbReference type="Pfam" id="PF01551"/>
    </source>
</evidence>
<dbReference type="InterPro" id="IPR050570">
    <property type="entry name" value="Cell_wall_metabolism_enzyme"/>
</dbReference>
<dbReference type="KEGG" id="adin:H7849_19400"/>
<evidence type="ECO:0000313" key="4">
    <source>
        <dbReference type="Proteomes" id="UP000515312"/>
    </source>
</evidence>
<dbReference type="Gene3D" id="2.70.70.10">
    <property type="entry name" value="Glucose Permease (Domain IIA)"/>
    <property type="match status" value="1"/>
</dbReference>
<dbReference type="Proteomes" id="UP000515312">
    <property type="component" value="Chromosome"/>
</dbReference>
<organism evidence="3 4">
    <name type="scientific">Alloacidobacterium dinghuense</name>
    <dbReference type="NCBI Taxonomy" id="2763107"/>
    <lineage>
        <taxon>Bacteria</taxon>
        <taxon>Pseudomonadati</taxon>
        <taxon>Acidobacteriota</taxon>
        <taxon>Terriglobia</taxon>
        <taxon>Terriglobales</taxon>
        <taxon>Acidobacteriaceae</taxon>
        <taxon>Alloacidobacterium</taxon>
    </lineage>
</organism>
<dbReference type="Pfam" id="PF01551">
    <property type="entry name" value="Peptidase_M23"/>
    <property type="match status" value="1"/>
</dbReference>
<keyword evidence="4" id="KW-1185">Reference proteome</keyword>
<proteinExistence type="predicted"/>
<keyword evidence="1" id="KW-0732">Signal</keyword>
<dbReference type="GO" id="GO:0004222">
    <property type="term" value="F:metalloendopeptidase activity"/>
    <property type="evidence" value="ECO:0007669"/>
    <property type="project" value="TreeGrafter"/>
</dbReference>
<dbReference type="Gene3D" id="2.60.40.1590">
    <property type="entry name" value="Peptidoglycan hydrolase domains"/>
    <property type="match status" value="1"/>
</dbReference>
<dbReference type="PANTHER" id="PTHR21666:SF270">
    <property type="entry name" value="MUREIN HYDROLASE ACTIVATOR ENVC"/>
    <property type="match status" value="1"/>
</dbReference>
<feature type="domain" description="M23ase beta-sheet core" evidence="2">
    <location>
        <begin position="190"/>
        <end position="284"/>
    </location>
</feature>